<evidence type="ECO:0000313" key="2">
    <source>
        <dbReference type="Proteomes" id="UP000320055"/>
    </source>
</evidence>
<sequence length="52" mass="6031">MLYKSYKIDKLQKFSESDKRGININYKSYVSRDAIYRVSTVVSGSSVVVFLF</sequence>
<protein>
    <submittedName>
        <fullName evidence="1">Uncharacterized protein</fullName>
    </submittedName>
</protein>
<dbReference type="Proteomes" id="UP000320055">
    <property type="component" value="Unassembled WGS sequence"/>
</dbReference>
<reference evidence="1 2" key="1">
    <citation type="submission" date="2019-01" db="EMBL/GenBank/DDBJ databases">
        <authorList>
            <person name="Brito A."/>
        </authorList>
    </citation>
    <scope>NUCLEOTIDE SEQUENCE [LARGE SCALE GENOMIC DNA]</scope>
    <source>
        <strain evidence="1">1</strain>
    </source>
</reference>
<name>A0A563VUV8_9CYAN</name>
<proteinExistence type="predicted"/>
<gene>
    <name evidence="1" type="ORF">H1P_3130004</name>
</gene>
<dbReference type="AlphaFoldDB" id="A0A563VUV8"/>
<organism evidence="1 2">
    <name type="scientific">Hyella patelloides LEGE 07179</name>
    <dbReference type="NCBI Taxonomy" id="945734"/>
    <lineage>
        <taxon>Bacteria</taxon>
        <taxon>Bacillati</taxon>
        <taxon>Cyanobacteriota</taxon>
        <taxon>Cyanophyceae</taxon>
        <taxon>Pleurocapsales</taxon>
        <taxon>Hyellaceae</taxon>
        <taxon>Hyella</taxon>
    </lineage>
</organism>
<keyword evidence="2" id="KW-1185">Reference proteome</keyword>
<dbReference type="EMBL" id="CAACVJ010000239">
    <property type="protein sequence ID" value="VEP15185.1"/>
    <property type="molecule type" value="Genomic_DNA"/>
</dbReference>
<evidence type="ECO:0000313" key="1">
    <source>
        <dbReference type="EMBL" id="VEP15185.1"/>
    </source>
</evidence>
<accession>A0A563VUV8</accession>